<accession>A0A7S4D031</accession>
<sequence length="445" mass="50671">MTTVIRVIALLGTVCMCYMIYTIRPYKRTTDQEADGPVLSSLVDGPGGQRQVINKEPIGLPANFEETPPSAVVQPGATSPTVFGAQDVRSAHVPPLSEMHAPSEKTADRASTDRYLFVCVQYGRHNNQLIELAKSYSIAYHSNRTLVLPEFYKKHPHDDWTRPAEEFYDLTAGPVSVLTIGQFVAIWGNYTWKEEEVMCIDGARRCMYYKGRIPCKKLQPIPSEDAMKNVQLVLKGPQLVVTGGENTFFANVPQSPCMYKWLKLQPRYREEVARAQQLFQLPQDYFALHLRWMENKCRWALGKAHTKAYEKHGLPKPDFVKDIFPMCQMQDWYYRKYWNGTDRFFVAHDHQFDGAKYVNLTKDGAVFYSSSQAQGIFKGEDGMVIDFWLLVGAKHFVGNAMSTLSMNVCGVRSALGKHCDNMQQLADLYPCFPHPDFDKGYKPVK</sequence>
<evidence type="ECO:0000256" key="8">
    <source>
        <dbReference type="ARBA" id="ARBA00026232"/>
    </source>
</evidence>
<comment type="similarity">
    <text evidence="7">Belongs to the glycosyltransferase 68 family.</text>
</comment>
<gene>
    <name evidence="10" type="ORF">EGYM00163_LOCUS23005</name>
</gene>
<keyword evidence="9" id="KW-1133">Transmembrane helix</keyword>
<keyword evidence="5" id="KW-0294">Fucose metabolism</keyword>
<dbReference type="GO" id="GO:0005783">
    <property type="term" value="C:endoplasmic reticulum"/>
    <property type="evidence" value="ECO:0007669"/>
    <property type="project" value="UniProtKB-SubCell"/>
</dbReference>
<evidence type="ECO:0000256" key="6">
    <source>
        <dbReference type="ARBA" id="ARBA00023277"/>
    </source>
</evidence>
<dbReference type="GO" id="GO:0006004">
    <property type="term" value="P:fucose metabolic process"/>
    <property type="evidence" value="ECO:0007669"/>
    <property type="project" value="UniProtKB-KW"/>
</dbReference>
<name>A0A7S4D031_9EUGL</name>
<dbReference type="Pfam" id="PF10250">
    <property type="entry name" value="O-FucT"/>
    <property type="match status" value="1"/>
</dbReference>
<keyword evidence="9" id="KW-0812">Transmembrane</keyword>
<dbReference type="PANTHER" id="PTHR13398:SF0">
    <property type="entry name" value="GDP-FUCOSE PROTEIN O-FUCOSYLTRANSFERASE 2"/>
    <property type="match status" value="1"/>
</dbReference>
<reference evidence="10" key="1">
    <citation type="submission" date="2021-01" db="EMBL/GenBank/DDBJ databases">
        <authorList>
            <person name="Corre E."/>
            <person name="Pelletier E."/>
            <person name="Niang G."/>
            <person name="Scheremetjew M."/>
            <person name="Finn R."/>
            <person name="Kale V."/>
            <person name="Holt S."/>
            <person name="Cochrane G."/>
            <person name="Meng A."/>
            <person name="Brown T."/>
            <person name="Cohen L."/>
        </authorList>
    </citation>
    <scope>NUCLEOTIDE SEQUENCE</scope>
    <source>
        <strain evidence="10">CCMP1594</strain>
    </source>
</reference>
<evidence type="ECO:0000256" key="4">
    <source>
        <dbReference type="ARBA" id="ARBA00022824"/>
    </source>
</evidence>
<keyword evidence="6" id="KW-0119">Carbohydrate metabolism</keyword>
<dbReference type="InterPro" id="IPR019378">
    <property type="entry name" value="GDP-Fuc_O-FucTrfase"/>
</dbReference>
<keyword evidence="9" id="KW-0472">Membrane</keyword>
<keyword evidence="3" id="KW-0808">Transferase</keyword>
<protein>
    <recommendedName>
        <fullName evidence="8">GDP-fucose protein O-fucosyltransferase 2</fullName>
    </recommendedName>
</protein>
<evidence type="ECO:0000256" key="7">
    <source>
        <dbReference type="ARBA" id="ARBA00025803"/>
    </source>
</evidence>
<evidence type="ECO:0000256" key="3">
    <source>
        <dbReference type="ARBA" id="ARBA00022679"/>
    </source>
</evidence>
<evidence type="ECO:0000256" key="9">
    <source>
        <dbReference type="SAM" id="Phobius"/>
    </source>
</evidence>
<dbReference type="Gene3D" id="3.40.50.11350">
    <property type="match status" value="1"/>
</dbReference>
<dbReference type="Gene3D" id="3.40.50.11340">
    <property type="match status" value="1"/>
</dbReference>
<evidence type="ECO:0000256" key="2">
    <source>
        <dbReference type="ARBA" id="ARBA00004922"/>
    </source>
</evidence>
<keyword evidence="4" id="KW-0256">Endoplasmic reticulum</keyword>
<evidence type="ECO:0000256" key="5">
    <source>
        <dbReference type="ARBA" id="ARBA00023253"/>
    </source>
</evidence>
<organism evidence="10">
    <name type="scientific">Eutreptiella gymnastica</name>
    <dbReference type="NCBI Taxonomy" id="73025"/>
    <lineage>
        <taxon>Eukaryota</taxon>
        <taxon>Discoba</taxon>
        <taxon>Euglenozoa</taxon>
        <taxon>Euglenida</taxon>
        <taxon>Spirocuta</taxon>
        <taxon>Euglenophyceae</taxon>
        <taxon>Eutreptiales</taxon>
        <taxon>Eutreptiaceae</taxon>
        <taxon>Eutreptiella</taxon>
    </lineage>
</organism>
<dbReference type="AlphaFoldDB" id="A0A7S4D031"/>
<proteinExistence type="inferred from homology"/>
<comment type="pathway">
    <text evidence="2">Protein modification; protein glycosylation.</text>
</comment>
<dbReference type="PANTHER" id="PTHR13398">
    <property type="entry name" value="GDP-FUCOSE PROTEIN O-FUCOSYLTRANSFERASE 2"/>
    <property type="match status" value="1"/>
</dbReference>
<evidence type="ECO:0000313" key="10">
    <source>
        <dbReference type="EMBL" id="CAE0811855.1"/>
    </source>
</evidence>
<dbReference type="EMBL" id="HBJA01065222">
    <property type="protein sequence ID" value="CAE0811855.1"/>
    <property type="molecule type" value="Transcribed_RNA"/>
</dbReference>
<comment type="subcellular location">
    <subcellularLocation>
        <location evidence="1">Endoplasmic reticulum</location>
    </subcellularLocation>
</comment>
<evidence type="ECO:0000256" key="1">
    <source>
        <dbReference type="ARBA" id="ARBA00004240"/>
    </source>
</evidence>
<dbReference type="InterPro" id="IPR045130">
    <property type="entry name" value="OFUT2-like"/>
</dbReference>
<feature type="transmembrane region" description="Helical" evidence="9">
    <location>
        <begin position="6"/>
        <end position="23"/>
    </location>
</feature>
<dbReference type="GO" id="GO:0046922">
    <property type="term" value="F:peptide-O-fucosyltransferase activity"/>
    <property type="evidence" value="ECO:0007669"/>
    <property type="project" value="InterPro"/>
</dbReference>